<comment type="caution">
    <text evidence="1">The sequence shown here is derived from an EMBL/GenBank/DDBJ whole genome shotgun (WGS) entry which is preliminary data.</text>
</comment>
<evidence type="ECO:0000313" key="1">
    <source>
        <dbReference type="EMBL" id="RIW30366.1"/>
    </source>
</evidence>
<dbReference type="RefSeq" id="WP_119548450.1">
    <property type="nucleotide sequence ID" value="NZ_QXIR01000026.1"/>
</dbReference>
<gene>
    <name evidence="1" type="ORF">D3H55_16640</name>
</gene>
<organism evidence="1 2">
    <name type="scientific">Bacillus salacetis</name>
    <dbReference type="NCBI Taxonomy" id="2315464"/>
    <lineage>
        <taxon>Bacteria</taxon>
        <taxon>Bacillati</taxon>
        <taxon>Bacillota</taxon>
        <taxon>Bacilli</taxon>
        <taxon>Bacillales</taxon>
        <taxon>Bacillaceae</taxon>
        <taxon>Bacillus</taxon>
    </lineage>
</organism>
<accession>A0A3A1QSK9</accession>
<protein>
    <submittedName>
        <fullName evidence="1">Uncharacterized protein</fullName>
    </submittedName>
</protein>
<evidence type="ECO:0000313" key="2">
    <source>
        <dbReference type="Proteomes" id="UP000265801"/>
    </source>
</evidence>
<keyword evidence="2" id="KW-1185">Reference proteome</keyword>
<sequence length="121" mass="13485">MKQFLICAAVILSVGAVLLLNGLVDNVQEVNSYVPEEAAETPAEPVLMPADLEALADGRDSAELTDAEVLPADLEYVFDAKFEEDGHIVEIYREFEIYRDAEGNVIKEVPTSNFEYIKYQE</sequence>
<dbReference type="Proteomes" id="UP000265801">
    <property type="component" value="Unassembled WGS sequence"/>
</dbReference>
<dbReference type="OrthoDB" id="2655258at2"/>
<reference evidence="1 2" key="1">
    <citation type="submission" date="2018-09" db="EMBL/GenBank/DDBJ databases">
        <title>Bacillus saliacetes sp. nov., isolated from Thai shrimp paste (Ka-pi).</title>
        <authorList>
            <person name="Daroonpunt R."/>
            <person name="Tanasupawat S."/>
            <person name="Yiamsombut S."/>
        </authorList>
    </citation>
    <scope>NUCLEOTIDE SEQUENCE [LARGE SCALE GENOMIC DNA]</scope>
    <source>
        <strain evidence="1 2">SKP7-4</strain>
    </source>
</reference>
<dbReference type="EMBL" id="QXIR01000026">
    <property type="protein sequence ID" value="RIW30366.1"/>
    <property type="molecule type" value="Genomic_DNA"/>
</dbReference>
<dbReference type="AlphaFoldDB" id="A0A3A1QSK9"/>
<proteinExistence type="predicted"/>
<name>A0A3A1QSK9_9BACI</name>